<evidence type="ECO:0000313" key="4">
    <source>
        <dbReference type="EMBL" id="KAJ8939703.1"/>
    </source>
</evidence>
<dbReference type="SMART" id="SM00700">
    <property type="entry name" value="JHBP"/>
    <property type="match status" value="1"/>
</dbReference>
<evidence type="ECO:0008006" key="6">
    <source>
        <dbReference type="Google" id="ProtNLM"/>
    </source>
</evidence>
<gene>
    <name evidence="4" type="ORF">NQ318_009803</name>
</gene>
<dbReference type="PANTHER" id="PTHR11008:SF32">
    <property type="entry name" value="CIRCADIAN CLOCK-CONTROLLED PROTEIN DAYWAKE-RELATED"/>
    <property type="match status" value="1"/>
</dbReference>
<dbReference type="FunFam" id="3.15.10.30:FF:000001">
    <property type="entry name" value="Takeout-like protein 1"/>
    <property type="match status" value="1"/>
</dbReference>
<proteinExistence type="inferred from homology"/>
<evidence type="ECO:0000256" key="3">
    <source>
        <dbReference type="ARBA" id="ARBA00060902"/>
    </source>
</evidence>
<dbReference type="InterPro" id="IPR038606">
    <property type="entry name" value="To_sf"/>
</dbReference>
<accession>A0AAV8XMY1</accession>
<dbReference type="AlphaFoldDB" id="A0AAV8XMY1"/>
<dbReference type="GO" id="GO:0007623">
    <property type="term" value="P:circadian rhythm"/>
    <property type="evidence" value="ECO:0007669"/>
    <property type="project" value="UniProtKB-ARBA"/>
</dbReference>
<keyword evidence="2" id="KW-0090">Biological rhythms</keyword>
<comment type="caution">
    <text evidence="4">The sequence shown here is derived from an EMBL/GenBank/DDBJ whole genome shotgun (WGS) entry which is preliminary data.</text>
</comment>
<reference evidence="4" key="1">
    <citation type="journal article" date="2023" name="Insect Mol. Biol.">
        <title>Genome sequencing provides insights into the evolution of gene families encoding plant cell wall-degrading enzymes in longhorned beetles.</title>
        <authorList>
            <person name="Shin N.R."/>
            <person name="Okamura Y."/>
            <person name="Kirsch R."/>
            <person name="Pauchet Y."/>
        </authorList>
    </citation>
    <scope>NUCLEOTIDE SEQUENCE</scope>
    <source>
        <strain evidence="4">AMC_N1</strain>
    </source>
</reference>
<dbReference type="InterPro" id="IPR010562">
    <property type="entry name" value="Haemolymph_juvenile_hormone-bd"/>
</dbReference>
<comment type="similarity">
    <text evidence="3">Belongs to the TO family.</text>
</comment>
<dbReference type="Gene3D" id="3.15.10.30">
    <property type="entry name" value="Haemolymph juvenile hormone binding protein"/>
    <property type="match status" value="1"/>
</dbReference>
<dbReference type="EMBL" id="JAPWTK010000472">
    <property type="protein sequence ID" value="KAJ8939703.1"/>
    <property type="molecule type" value="Genomic_DNA"/>
</dbReference>
<sequence>MHVTDDLRDNNFKIPSLSPLYVSQIVLQTNRDLTIKLHNVYIKGFETTTIQSINIDLKKRYINGKFNVKFLIIEGQYDVDGRILILPIKGKGPATVSCENLNINFSFDYTLVKHKDGKDYMKPSPPTVEYTVEKIHFKLDNLFNGDKTLADRTVEFLNEHSKEINEDFSSSIAETAAAIITNILNNMVQVPFDEIFD</sequence>
<keyword evidence="1" id="KW-0732">Signal</keyword>
<protein>
    <recommendedName>
        <fullName evidence="6">Protein takeout</fullName>
    </recommendedName>
</protein>
<name>A0AAV8XMY1_9CUCU</name>
<dbReference type="Proteomes" id="UP001162162">
    <property type="component" value="Unassembled WGS sequence"/>
</dbReference>
<keyword evidence="5" id="KW-1185">Reference proteome</keyword>
<evidence type="ECO:0000256" key="2">
    <source>
        <dbReference type="ARBA" id="ARBA00023108"/>
    </source>
</evidence>
<dbReference type="GO" id="GO:0005615">
    <property type="term" value="C:extracellular space"/>
    <property type="evidence" value="ECO:0007669"/>
    <property type="project" value="TreeGrafter"/>
</dbReference>
<dbReference type="PANTHER" id="PTHR11008">
    <property type="entry name" value="PROTEIN TAKEOUT-LIKE PROTEIN"/>
    <property type="match status" value="1"/>
</dbReference>
<dbReference type="Pfam" id="PF06585">
    <property type="entry name" value="JHBP"/>
    <property type="match status" value="1"/>
</dbReference>
<organism evidence="4 5">
    <name type="scientific">Aromia moschata</name>
    <dbReference type="NCBI Taxonomy" id="1265417"/>
    <lineage>
        <taxon>Eukaryota</taxon>
        <taxon>Metazoa</taxon>
        <taxon>Ecdysozoa</taxon>
        <taxon>Arthropoda</taxon>
        <taxon>Hexapoda</taxon>
        <taxon>Insecta</taxon>
        <taxon>Pterygota</taxon>
        <taxon>Neoptera</taxon>
        <taxon>Endopterygota</taxon>
        <taxon>Coleoptera</taxon>
        <taxon>Polyphaga</taxon>
        <taxon>Cucujiformia</taxon>
        <taxon>Chrysomeloidea</taxon>
        <taxon>Cerambycidae</taxon>
        <taxon>Cerambycinae</taxon>
        <taxon>Callichromatini</taxon>
        <taxon>Aromia</taxon>
    </lineage>
</organism>
<evidence type="ECO:0000256" key="1">
    <source>
        <dbReference type="ARBA" id="ARBA00022729"/>
    </source>
</evidence>
<evidence type="ECO:0000313" key="5">
    <source>
        <dbReference type="Proteomes" id="UP001162162"/>
    </source>
</evidence>